<dbReference type="Gene3D" id="1.25.40.10">
    <property type="entry name" value="Tetratricopeptide repeat domain"/>
    <property type="match status" value="1"/>
</dbReference>
<reference evidence="2 3" key="1">
    <citation type="submission" date="2019-06" db="EMBL/GenBank/DDBJ databases">
        <title>Sequencing the genomes of 1000 actinobacteria strains.</title>
        <authorList>
            <person name="Klenk H.-P."/>
        </authorList>
    </citation>
    <scope>NUCLEOTIDE SEQUENCE [LARGE SCALE GENOMIC DNA]</scope>
    <source>
        <strain evidence="2 3">DSM 46699</strain>
    </source>
</reference>
<dbReference type="RefSeq" id="WP_145736452.1">
    <property type="nucleotide sequence ID" value="NZ_VIWX01000001.1"/>
</dbReference>
<dbReference type="SMART" id="SM00530">
    <property type="entry name" value="HTH_XRE"/>
    <property type="match status" value="1"/>
</dbReference>
<dbReference type="Proteomes" id="UP000316184">
    <property type="component" value="Unassembled WGS sequence"/>
</dbReference>
<dbReference type="SUPFAM" id="SSF47413">
    <property type="entry name" value="lambda repressor-like DNA-binding domains"/>
    <property type="match status" value="1"/>
</dbReference>
<sequence length="368" mass="39394">MATGADLRAVREAAGLSLCGLARRTHFAKSYLSMVETGKRPVAADVADAYEQVLGVPLRPAPADPVRLAHEWLVGESPVVVQVRAGRRVGAELATELERRVVELRHLDDVVACRDLLPAVSRELADAEGLVRSASFSERVGRRLFTAVGELAQLAGWIASDAGRHAEAQRFYVSGVGAAGEASDRVLGAQLLSSLSYQIANVGDPRDAVLLARTAALGTVGATPVVRALFLERVAWASVRAADVTGTWRALDAVDEAYERRGGSGSEPEWVYWLDRSEIDVMAGRCMIELGRPADAEPLLARAIAHYPPDHAREVALYSSWLAESHARAGDLDAARDALDRAQQHAEIMPSARTAARLDVVRAVCGSG</sequence>
<dbReference type="CDD" id="cd00093">
    <property type="entry name" value="HTH_XRE"/>
    <property type="match status" value="1"/>
</dbReference>
<dbReference type="InterPro" id="IPR001387">
    <property type="entry name" value="Cro/C1-type_HTH"/>
</dbReference>
<dbReference type="InterPro" id="IPR011990">
    <property type="entry name" value="TPR-like_helical_dom_sf"/>
</dbReference>
<dbReference type="AlphaFoldDB" id="A0A561V8P3"/>
<dbReference type="Pfam" id="PF13560">
    <property type="entry name" value="HTH_31"/>
    <property type="match status" value="1"/>
</dbReference>
<gene>
    <name evidence="2" type="ORF">FHU35_11605</name>
</gene>
<organism evidence="2 3">
    <name type="scientific">Saccharopolyspora dendranthemae</name>
    <dbReference type="NCBI Taxonomy" id="1181886"/>
    <lineage>
        <taxon>Bacteria</taxon>
        <taxon>Bacillati</taxon>
        <taxon>Actinomycetota</taxon>
        <taxon>Actinomycetes</taxon>
        <taxon>Pseudonocardiales</taxon>
        <taxon>Pseudonocardiaceae</taxon>
        <taxon>Saccharopolyspora</taxon>
    </lineage>
</organism>
<dbReference type="PROSITE" id="PS50943">
    <property type="entry name" value="HTH_CROC1"/>
    <property type="match status" value="1"/>
</dbReference>
<accession>A0A561V8P3</accession>
<proteinExistence type="predicted"/>
<dbReference type="EMBL" id="VIWX01000001">
    <property type="protein sequence ID" value="TWG07986.1"/>
    <property type="molecule type" value="Genomic_DNA"/>
</dbReference>
<comment type="caution">
    <text evidence="2">The sequence shown here is derived from an EMBL/GenBank/DDBJ whole genome shotgun (WGS) entry which is preliminary data.</text>
</comment>
<keyword evidence="3" id="KW-1185">Reference proteome</keyword>
<name>A0A561V8P3_9PSEU</name>
<evidence type="ECO:0000313" key="2">
    <source>
        <dbReference type="EMBL" id="TWG07986.1"/>
    </source>
</evidence>
<evidence type="ECO:0000313" key="3">
    <source>
        <dbReference type="Proteomes" id="UP000316184"/>
    </source>
</evidence>
<dbReference type="OrthoDB" id="3213425at2"/>
<dbReference type="SUPFAM" id="SSF48452">
    <property type="entry name" value="TPR-like"/>
    <property type="match status" value="1"/>
</dbReference>
<dbReference type="GO" id="GO:0003677">
    <property type="term" value="F:DNA binding"/>
    <property type="evidence" value="ECO:0007669"/>
    <property type="project" value="InterPro"/>
</dbReference>
<dbReference type="Gene3D" id="1.10.260.40">
    <property type="entry name" value="lambda repressor-like DNA-binding domains"/>
    <property type="match status" value="1"/>
</dbReference>
<protein>
    <submittedName>
        <fullName evidence="2">Helix-turn-helix protein</fullName>
    </submittedName>
</protein>
<evidence type="ECO:0000259" key="1">
    <source>
        <dbReference type="PROSITE" id="PS50943"/>
    </source>
</evidence>
<dbReference type="InterPro" id="IPR010982">
    <property type="entry name" value="Lambda_DNA-bd_dom_sf"/>
</dbReference>
<feature type="domain" description="HTH cro/C1-type" evidence="1">
    <location>
        <begin position="7"/>
        <end position="61"/>
    </location>
</feature>